<evidence type="ECO:0000256" key="2">
    <source>
        <dbReference type="ARBA" id="ARBA00007020"/>
    </source>
</evidence>
<evidence type="ECO:0000256" key="5">
    <source>
        <dbReference type="ARBA" id="ARBA00022792"/>
    </source>
</evidence>
<keyword evidence="4 9" id="KW-0812">Transmembrane</keyword>
<keyword evidence="11" id="KW-1185">Reference proteome</keyword>
<comment type="caution">
    <text evidence="10">The sequence shown here is derived from an EMBL/GenBank/DDBJ whole genome shotgun (WGS) entry which is preliminary data.</text>
</comment>
<evidence type="ECO:0000256" key="1">
    <source>
        <dbReference type="ARBA" id="ARBA00004448"/>
    </source>
</evidence>
<evidence type="ECO:0000256" key="7">
    <source>
        <dbReference type="ARBA" id="ARBA00023128"/>
    </source>
</evidence>
<dbReference type="Proteomes" id="UP001329430">
    <property type="component" value="Chromosome 7"/>
</dbReference>
<dbReference type="PANTHER" id="PTHR13603:SF1">
    <property type="entry name" value="TRANSMEMBRANE PROTEIN 186"/>
    <property type="match status" value="1"/>
</dbReference>
<proteinExistence type="inferred from homology"/>
<dbReference type="AlphaFoldDB" id="A0AAN7V821"/>
<dbReference type="GO" id="GO:0005743">
    <property type="term" value="C:mitochondrial inner membrane"/>
    <property type="evidence" value="ECO:0007669"/>
    <property type="project" value="UniProtKB-SubCell"/>
</dbReference>
<organism evidence="10 11">
    <name type="scientific">Pyrocoelia pectoralis</name>
    <dbReference type="NCBI Taxonomy" id="417401"/>
    <lineage>
        <taxon>Eukaryota</taxon>
        <taxon>Metazoa</taxon>
        <taxon>Ecdysozoa</taxon>
        <taxon>Arthropoda</taxon>
        <taxon>Hexapoda</taxon>
        <taxon>Insecta</taxon>
        <taxon>Pterygota</taxon>
        <taxon>Neoptera</taxon>
        <taxon>Endopterygota</taxon>
        <taxon>Coleoptera</taxon>
        <taxon>Polyphaga</taxon>
        <taxon>Elateriformia</taxon>
        <taxon>Elateroidea</taxon>
        <taxon>Lampyridae</taxon>
        <taxon>Lampyrinae</taxon>
        <taxon>Pyrocoelia</taxon>
    </lineage>
</organism>
<keyword evidence="6 9" id="KW-1133">Transmembrane helix</keyword>
<gene>
    <name evidence="10" type="ORF">RI129_009245</name>
</gene>
<feature type="transmembrane region" description="Helical" evidence="9">
    <location>
        <begin position="69"/>
        <end position="95"/>
    </location>
</feature>
<evidence type="ECO:0000256" key="6">
    <source>
        <dbReference type="ARBA" id="ARBA00022989"/>
    </source>
</evidence>
<sequence>MTRSLNSTIQVNENLEKYTPIYKFSYIRGVSMINRLKFYHSAVSVVTVPSSLVLYALNLVNSDIVLTTIGIAISGCAFFYSMGCVTNNIIGIMYVNDNKTTLKIAYTDFWGRRKDVQIPMKDNVPSSDIPTSFTDNFYWKFKNLSVPHTLKISTKYGDVFDKEMFYKIFSKDIY</sequence>
<dbReference type="PANTHER" id="PTHR13603">
    <property type="entry name" value="TRANSMEMBRANE PROTEIN 186"/>
    <property type="match status" value="1"/>
</dbReference>
<evidence type="ECO:0000313" key="10">
    <source>
        <dbReference type="EMBL" id="KAK5640698.1"/>
    </source>
</evidence>
<comment type="subcellular location">
    <subcellularLocation>
        <location evidence="1">Mitochondrion inner membrane</location>
        <topology evidence="1">Multi-pass membrane protein</topology>
    </subcellularLocation>
</comment>
<evidence type="ECO:0000256" key="9">
    <source>
        <dbReference type="SAM" id="Phobius"/>
    </source>
</evidence>
<name>A0AAN7V821_9COLE</name>
<evidence type="ECO:0000256" key="4">
    <source>
        <dbReference type="ARBA" id="ARBA00022692"/>
    </source>
</evidence>
<keyword evidence="7" id="KW-0496">Mitochondrion</keyword>
<dbReference type="InterPro" id="IPR026571">
    <property type="entry name" value="Tmem186"/>
</dbReference>
<reference evidence="10 11" key="1">
    <citation type="journal article" date="2024" name="Insects">
        <title>An Improved Chromosome-Level Genome Assembly of the Firefly Pyrocoelia pectoralis.</title>
        <authorList>
            <person name="Fu X."/>
            <person name="Meyer-Rochow V.B."/>
            <person name="Ballantyne L."/>
            <person name="Zhu X."/>
        </authorList>
    </citation>
    <scope>NUCLEOTIDE SEQUENCE [LARGE SCALE GENOMIC DNA]</scope>
    <source>
        <strain evidence="10">XCY_ONT2</strain>
    </source>
</reference>
<keyword evidence="8 9" id="KW-0472">Membrane</keyword>
<feature type="transmembrane region" description="Helical" evidence="9">
    <location>
        <begin position="38"/>
        <end position="57"/>
    </location>
</feature>
<comment type="similarity">
    <text evidence="2">Belongs to the TMEM186 family.</text>
</comment>
<protein>
    <recommendedName>
        <fullName evidence="3">Transmembrane protein 186</fullName>
    </recommendedName>
</protein>
<evidence type="ECO:0000313" key="11">
    <source>
        <dbReference type="Proteomes" id="UP001329430"/>
    </source>
</evidence>
<evidence type="ECO:0000256" key="3">
    <source>
        <dbReference type="ARBA" id="ARBA00014604"/>
    </source>
</evidence>
<dbReference type="EMBL" id="JAVRBK010000007">
    <property type="protein sequence ID" value="KAK5640698.1"/>
    <property type="molecule type" value="Genomic_DNA"/>
</dbReference>
<keyword evidence="5" id="KW-0999">Mitochondrion inner membrane</keyword>
<accession>A0AAN7V821</accession>
<evidence type="ECO:0000256" key="8">
    <source>
        <dbReference type="ARBA" id="ARBA00023136"/>
    </source>
</evidence>